<feature type="compositionally biased region" description="Low complexity" evidence="1">
    <location>
        <begin position="279"/>
        <end position="290"/>
    </location>
</feature>
<accession>A0ABU5HYN8</accession>
<reference evidence="2 3" key="1">
    <citation type="submission" date="2023-12" db="EMBL/GenBank/DDBJ databases">
        <title>Description of Novel Strain Fulvimarina sp. 2208YS6-2-32 isolated from Uroteuthis (Photololigo) edulis.</title>
        <authorList>
            <person name="Park J.-S."/>
        </authorList>
    </citation>
    <scope>NUCLEOTIDE SEQUENCE [LARGE SCALE GENOMIC DNA]</scope>
    <source>
        <strain evidence="2 3">2208YS6-2-32</strain>
    </source>
</reference>
<gene>
    <name evidence="2" type="ORF">U0C82_03360</name>
</gene>
<protein>
    <recommendedName>
        <fullName evidence="4">DUF937 domain-containing protein</fullName>
    </recommendedName>
</protein>
<dbReference type="EMBL" id="JAXLPB010000001">
    <property type="protein sequence ID" value="MDY8108187.1"/>
    <property type="molecule type" value="Genomic_DNA"/>
</dbReference>
<evidence type="ECO:0008006" key="4">
    <source>
        <dbReference type="Google" id="ProtNLM"/>
    </source>
</evidence>
<dbReference type="RefSeq" id="WP_322185634.1">
    <property type="nucleotide sequence ID" value="NZ_JAXLPB010000001.1"/>
</dbReference>
<feature type="compositionally biased region" description="Low complexity" evidence="1">
    <location>
        <begin position="252"/>
        <end position="270"/>
    </location>
</feature>
<organism evidence="2 3">
    <name type="scientific">Fulvimarina uroteuthidis</name>
    <dbReference type="NCBI Taxonomy" id="3098149"/>
    <lineage>
        <taxon>Bacteria</taxon>
        <taxon>Pseudomonadati</taxon>
        <taxon>Pseudomonadota</taxon>
        <taxon>Alphaproteobacteria</taxon>
        <taxon>Hyphomicrobiales</taxon>
        <taxon>Aurantimonadaceae</taxon>
        <taxon>Fulvimarina</taxon>
    </lineage>
</organism>
<proteinExistence type="predicted"/>
<name>A0ABU5HYN8_9HYPH</name>
<dbReference type="Proteomes" id="UP001294412">
    <property type="component" value="Unassembled WGS sequence"/>
</dbReference>
<evidence type="ECO:0000313" key="3">
    <source>
        <dbReference type="Proteomes" id="UP001294412"/>
    </source>
</evidence>
<feature type="region of interest" description="Disordered" evidence="1">
    <location>
        <begin position="250"/>
        <end position="294"/>
    </location>
</feature>
<evidence type="ECO:0000256" key="1">
    <source>
        <dbReference type="SAM" id="MobiDB-lite"/>
    </source>
</evidence>
<feature type="region of interest" description="Disordered" evidence="1">
    <location>
        <begin position="206"/>
        <end position="237"/>
    </location>
</feature>
<sequence length="326" mass="35007">MTDFFDWLTTSDSGLAADRLANAYNLSPSELRDTTQALAPAFSLALMRAMSNPMTASNLSQQFAPFFGSSEATSRKAAEKEQVRAMTESLFGSKALVDAISRQVSSVTGTAPDTVEPLMRNLTLMAMQTMMQMVGASFARSMRDGDFTQQDVPANVADLMRRSANALEAFSRSPDEGRARNTDLFGMNNIFSDAFRGPLPWLPPMPVMSPKNAIKPKDEERSKAPSSTTGSDLPPTPFFAIFEGFSRGLQKAAESGGEQGASEGATTAATDGKPAPIKADAPPLSPDPSSFGRLMEASADMQADYLKRITALFDANPRKDEENGKS</sequence>
<evidence type="ECO:0000313" key="2">
    <source>
        <dbReference type="EMBL" id="MDY8108187.1"/>
    </source>
</evidence>
<comment type="caution">
    <text evidence="2">The sequence shown here is derived from an EMBL/GenBank/DDBJ whole genome shotgun (WGS) entry which is preliminary data.</text>
</comment>
<keyword evidence="3" id="KW-1185">Reference proteome</keyword>